<dbReference type="Proteomes" id="UP000239209">
    <property type="component" value="Unassembled WGS sequence"/>
</dbReference>
<protein>
    <recommendedName>
        <fullName evidence="4">Oxidoreductase</fullName>
    </recommendedName>
</protein>
<accession>A0A2T0SF38</accession>
<feature type="transmembrane region" description="Helical" evidence="1">
    <location>
        <begin position="625"/>
        <end position="644"/>
    </location>
</feature>
<sequence>MPYRELLRACRSGGTVDGGGRRGVDADAIRRCCTADAARVDPRGLHLRHLRVRGTLDLAGTEIGFPVRFHGCTFDAAPVLENARLPALTITDSPALPGLLANGVQIRGDLDLSRSAVSGAHRTSASTSKRSAIWLCESQIGGRLLCVDTTIVAGGERAIQADRMRVGGTVRLLRGFTATAEVRMIGARIDGTLDLTGATLGGPGGLALDLGEVEVGGSLFLIPEPVTGRPPAITGRIDLGNGRIGGQMLVRDAIVTALSPVPVAGPYGPNRTVGTAVNAPRLSVGGDLALQGACRFEGGVDLALSDLGSLTVEGSCRFDAPDRRALDLTNAELRSNLTMSPGVTVRGELRFTGMRVHGNLSLRGVRLSRPRGGSLVSGSGAAIDGDLRLEQMSATGGYVRFRNAVIKGAVDAGGAVLDNPGGPSLSLHQCLIGGSVRLVDGFRSTGYVLLNRSTVDGRLDCRGGVFHCPGPSMRNPAGHAIEAISATVRGGLYLGWAEVSPSVDLTNVSTPILADDPDHWPQRFVVSGLTYDRFEHPGGTGTPIDWDSAKRGRWLLGQAAYDSGPYEQLAAVFRRHGYTADAEEILIDQRHAARRAVPARTRPLRYVLDLAYGLTVGYGFRPSRVLWLLMALLIAVTVSLHQSVARDTMRATDERGNVYAADGRLVTVDAAPVPAPQPTAEPVSESARHPRADACGEGQVRCFSPALYAIDTVVPLISLGQRSTWYANARTPHGGAVEWWLHIATLAGWLLSTIFLLSLARPSRSG</sequence>
<gene>
    <name evidence="2" type="ORF">CLV70_102222</name>
</gene>
<evidence type="ECO:0008006" key="4">
    <source>
        <dbReference type="Google" id="ProtNLM"/>
    </source>
</evidence>
<keyword evidence="3" id="KW-1185">Reference proteome</keyword>
<keyword evidence="1" id="KW-0812">Transmembrane</keyword>
<evidence type="ECO:0000313" key="3">
    <source>
        <dbReference type="Proteomes" id="UP000239209"/>
    </source>
</evidence>
<dbReference type="AlphaFoldDB" id="A0A2T0SF38"/>
<keyword evidence="1" id="KW-1133">Transmembrane helix</keyword>
<dbReference type="EMBL" id="PVZG01000002">
    <property type="protein sequence ID" value="PRY32011.1"/>
    <property type="molecule type" value="Genomic_DNA"/>
</dbReference>
<name>A0A2T0SF38_9ACTN</name>
<keyword evidence="1" id="KW-0472">Membrane</keyword>
<evidence type="ECO:0000256" key="1">
    <source>
        <dbReference type="SAM" id="Phobius"/>
    </source>
</evidence>
<organism evidence="2 3">
    <name type="scientific">Pseudosporangium ferrugineum</name>
    <dbReference type="NCBI Taxonomy" id="439699"/>
    <lineage>
        <taxon>Bacteria</taxon>
        <taxon>Bacillati</taxon>
        <taxon>Actinomycetota</taxon>
        <taxon>Actinomycetes</taxon>
        <taxon>Micromonosporales</taxon>
        <taxon>Micromonosporaceae</taxon>
        <taxon>Pseudosporangium</taxon>
    </lineage>
</organism>
<proteinExistence type="predicted"/>
<comment type="caution">
    <text evidence="2">The sequence shown here is derived from an EMBL/GenBank/DDBJ whole genome shotgun (WGS) entry which is preliminary data.</text>
</comment>
<feature type="transmembrane region" description="Helical" evidence="1">
    <location>
        <begin position="739"/>
        <end position="760"/>
    </location>
</feature>
<evidence type="ECO:0000313" key="2">
    <source>
        <dbReference type="EMBL" id="PRY32011.1"/>
    </source>
</evidence>
<reference evidence="2 3" key="1">
    <citation type="submission" date="2018-03" db="EMBL/GenBank/DDBJ databases">
        <title>Genomic Encyclopedia of Archaeal and Bacterial Type Strains, Phase II (KMG-II): from individual species to whole genera.</title>
        <authorList>
            <person name="Goeker M."/>
        </authorList>
    </citation>
    <scope>NUCLEOTIDE SEQUENCE [LARGE SCALE GENOMIC DNA]</scope>
    <source>
        <strain evidence="2 3">DSM 45348</strain>
    </source>
</reference>